<dbReference type="Gene3D" id="3.20.20.450">
    <property type="entry name" value="EAL domain"/>
    <property type="match status" value="1"/>
</dbReference>
<dbReference type="AlphaFoldDB" id="A0A0B3YKC3"/>
<dbReference type="OrthoDB" id="5894408at2"/>
<name>A0A0B3YKC3_9ALTE</name>
<dbReference type="CDD" id="cd01948">
    <property type="entry name" value="EAL"/>
    <property type="match status" value="1"/>
</dbReference>
<evidence type="ECO:0000259" key="2">
    <source>
        <dbReference type="PROSITE" id="PS50883"/>
    </source>
</evidence>
<dbReference type="PROSITE" id="PS50887">
    <property type="entry name" value="GGDEF"/>
    <property type="match status" value="1"/>
</dbReference>
<dbReference type="InterPro" id="IPR001633">
    <property type="entry name" value="EAL_dom"/>
</dbReference>
<dbReference type="SUPFAM" id="SSF55073">
    <property type="entry name" value="Nucleotide cyclase"/>
    <property type="match status" value="1"/>
</dbReference>
<sequence>MKLSSRTNLGLVTLLFLAFTALSVAELRELQAHTSRAVTLQAEKSAEILNDSFNQVSSPPLQTEQLILNALLESAVAQPYISAAALIDADGNEIAQQERPFKSTVPSWFSLIDPSANYSRRVSLGPSGSNLVLTSSKQETAARFESALVKNIAAFVVLAVLLSFFVTIMNRKAKRPIYDTVKKLNEIGSHNFTSPEITVSSNDLRPLTEAANSLASTLSSKFDELKRQSELFKKEASKDPLTTLANRGAFERHMRALLNENAPSQEKELIIVRLAQLGSINTKLGMVPGDNYIKAVANVLLEEAKNNNNIRFVFRLSGGDFALICEAMEHATREMMLGNITQQCATVSPLRDGTRAIFIGITRFVGTMSMQQIMESVDSALIAAMKTQNGWQLASDISKVHSNSQWRERLNYIVSQQYADIMIQPVMDTEQNVPAYYETSGRFKDKDTNDVIPMAQLIPASERLDLIPQVDKLVTHIVLKKLEVTSQQVAVNLSIASIANAEFRDWLVKEIAKRRQLSNRILFEIEDAALIQHREAAESLCRQLIHLGSRVTIERFGDNFASLSGLRAIQPQFVKLSGRLTQGIHTNEDNKLFVSSLVSIAKGLNIKVIAEMVENEAESVALIKLGVAHQQGYYFAKPALWNVY</sequence>
<dbReference type="Proteomes" id="UP000031197">
    <property type="component" value="Unassembled WGS sequence"/>
</dbReference>
<dbReference type="Pfam" id="PF00563">
    <property type="entry name" value="EAL"/>
    <property type="match status" value="1"/>
</dbReference>
<dbReference type="SMART" id="SM00267">
    <property type="entry name" value="GGDEF"/>
    <property type="match status" value="1"/>
</dbReference>
<gene>
    <name evidence="4" type="ORF">RJ41_00185</name>
</gene>
<feature type="domain" description="GGDEF" evidence="3">
    <location>
        <begin position="265"/>
        <end position="396"/>
    </location>
</feature>
<dbReference type="Gene3D" id="3.30.70.270">
    <property type="match status" value="1"/>
</dbReference>
<protein>
    <submittedName>
        <fullName evidence="4">Diguanylate cyclase</fullName>
    </submittedName>
</protein>
<evidence type="ECO:0000256" key="1">
    <source>
        <dbReference type="SAM" id="Phobius"/>
    </source>
</evidence>
<dbReference type="EMBL" id="JWLW01000001">
    <property type="protein sequence ID" value="KHT57798.1"/>
    <property type="molecule type" value="Genomic_DNA"/>
</dbReference>
<feature type="domain" description="EAL" evidence="2">
    <location>
        <begin position="403"/>
        <end position="644"/>
    </location>
</feature>
<evidence type="ECO:0000259" key="3">
    <source>
        <dbReference type="PROSITE" id="PS50887"/>
    </source>
</evidence>
<dbReference type="PANTHER" id="PTHR33121:SF79">
    <property type="entry name" value="CYCLIC DI-GMP PHOSPHODIESTERASE PDED-RELATED"/>
    <property type="match status" value="1"/>
</dbReference>
<evidence type="ECO:0000313" key="4">
    <source>
        <dbReference type="EMBL" id="KHT57798.1"/>
    </source>
</evidence>
<keyword evidence="1" id="KW-0812">Transmembrane</keyword>
<proteinExistence type="predicted"/>
<dbReference type="NCBIfam" id="TIGR00254">
    <property type="entry name" value="GGDEF"/>
    <property type="match status" value="1"/>
</dbReference>
<feature type="transmembrane region" description="Helical" evidence="1">
    <location>
        <begin position="152"/>
        <end position="169"/>
    </location>
</feature>
<dbReference type="InterPro" id="IPR050706">
    <property type="entry name" value="Cyclic-di-GMP_PDE-like"/>
</dbReference>
<reference evidence="4 5" key="1">
    <citation type="submission" date="2014-12" db="EMBL/GenBank/DDBJ databases">
        <title>Genome sequencing of Alteromonas marina AD001.</title>
        <authorList>
            <person name="Adrian T.G.S."/>
            <person name="Chan K.G."/>
        </authorList>
    </citation>
    <scope>NUCLEOTIDE SEQUENCE [LARGE SCALE GENOMIC DNA]</scope>
    <source>
        <strain evidence="4 5">AD001</strain>
    </source>
</reference>
<accession>A0A0B3YKC3</accession>
<organism evidence="4 5">
    <name type="scientific">Alteromonas marina</name>
    <dbReference type="NCBI Taxonomy" id="203795"/>
    <lineage>
        <taxon>Bacteria</taxon>
        <taxon>Pseudomonadati</taxon>
        <taxon>Pseudomonadota</taxon>
        <taxon>Gammaproteobacteria</taxon>
        <taxon>Alteromonadales</taxon>
        <taxon>Alteromonadaceae</taxon>
        <taxon>Alteromonas/Salinimonas group</taxon>
        <taxon>Alteromonas</taxon>
    </lineage>
</organism>
<evidence type="ECO:0000313" key="5">
    <source>
        <dbReference type="Proteomes" id="UP000031197"/>
    </source>
</evidence>
<keyword evidence="5" id="KW-1185">Reference proteome</keyword>
<dbReference type="PANTHER" id="PTHR33121">
    <property type="entry name" value="CYCLIC DI-GMP PHOSPHODIESTERASE PDEF"/>
    <property type="match status" value="1"/>
</dbReference>
<dbReference type="SUPFAM" id="SSF141868">
    <property type="entry name" value="EAL domain-like"/>
    <property type="match status" value="1"/>
</dbReference>
<dbReference type="SMART" id="SM00052">
    <property type="entry name" value="EAL"/>
    <property type="match status" value="1"/>
</dbReference>
<comment type="caution">
    <text evidence="4">The sequence shown here is derived from an EMBL/GenBank/DDBJ whole genome shotgun (WGS) entry which is preliminary data.</text>
</comment>
<keyword evidence="1" id="KW-1133">Transmembrane helix</keyword>
<dbReference type="Pfam" id="PF00990">
    <property type="entry name" value="GGDEF"/>
    <property type="match status" value="1"/>
</dbReference>
<dbReference type="InterPro" id="IPR029787">
    <property type="entry name" value="Nucleotide_cyclase"/>
</dbReference>
<dbReference type="InterPro" id="IPR000160">
    <property type="entry name" value="GGDEF_dom"/>
</dbReference>
<dbReference type="InterPro" id="IPR035919">
    <property type="entry name" value="EAL_sf"/>
</dbReference>
<dbReference type="RefSeq" id="WP_039216204.1">
    <property type="nucleotide sequence ID" value="NZ_JWLW01000001.1"/>
</dbReference>
<dbReference type="InterPro" id="IPR043128">
    <property type="entry name" value="Rev_trsase/Diguanyl_cyclase"/>
</dbReference>
<dbReference type="PROSITE" id="PS50883">
    <property type="entry name" value="EAL"/>
    <property type="match status" value="1"/>
</dbReference>
<dbReference type="GO" id="GO:0071111">
    <property type="term" value="F:cyclic-guanylate-specific phosphodiesterase activity"/>
    <property type="evidence" value="ECO:0007669"/>
    <property type="project" value="InterPro"/>
</dbReference>
<keyword evidence="1" id="KW-0472">Membrane</keyword>